<dbReference type="Pfam" id="PF09836">
    <property type="entry name" value="DUF2063"/>
    <property type="match status" value="1"/>
</dbReference>
<feature type="domain" description="Putative DNA-binding" evidence="1">
    <location>
        <begin position="8"/>
        <end position="100"/>
    </location>
</feature>
<proteinExistence type="predicted"/>
<dbReference type="Gene3D" id="1.10.150.690">
    <property type="entry name" value="DUF2063"/>
    <property type="match status" value="1"/>
</dbReference>
<accession>A0ABQ3ATN6</accession>
<dbReference type="Proteomes" id="UP000619761">
    <property type="component" value="Unassembled WGS sequence"/>
</dbReference>
<comment type="caution">
    <text evidence="2">The sequence shown here is derived from an EMBL/GenBank/DDBJ whole genome shotgun (WGS) entry which is preliminary data.</text>
</comment>
<gene>
    <name evidence="2" type="ORF">GCM10011613_06850</name>
</gene>
<name>A0ABQ3ATN6_9GAMM</name>
<dbReference type="InterPro" id="IPR044922">
    <property type="entry name" value="DUF2063_N_sf"/>
</dbReference>
<protein>
    <submittedName>
        <fullName evidence="2">DUF2063 domain-containing protein</fullName>
    </submittedName>
</protein>
<sequence>MKTKSLAELQSALQDFVLDKTQHAADLTLETPAFSRQERLGIYHHAYRLRLIDALRNDYTALEAFVGEDDFLAIANEFITAYPSHHPSLRWLGEKLAEFLSTHTIWKTKIPIAEIAAFEWAQTMAFDAADEPTSTLDDVRALAPDAWMTMQLKFHESAQLLNFYSNAPALWSSLINEENTVEPEIMSEANAWLIWRDDLRVVYRPLQQTEAWALQAFLEGKNFAEVCEGLCEWFDEEQVPMQAAQYLQQWILGNVITKILTAEQR</sequence>
<dbReference type="InterPro" id="IPR018640">
    <property type="entry name" value="DUF2063"/>
</dbReference>
<evidence type="ECO:0000313" key="2">
    <source>
        <dbReference type="EMBL" id="GGY65605.1"/>
    </source>
</evidence>
<dbReference type="EMBL" id="BMYZ01000001">
    <property type="protein sequence ID" value="GGY65605.1"/>
    <property type="molecule type" value="Genomic_DNA"/>
</dbReference>
<keyword evidence="3" id="KW-1185">Reference proteome</keyword>
<organism evidence="2 3">
    <name type="scientific">Cellvibrio zantedeschiae</name>
    <dbReference type="NCBI Taxonomy" id="1237077"/>
    <lineage>
        <taxon>Bacteria</taxon>
        <taxon>Pseudomonadati</taxon>
        <taxon>Pseudomonadota</taxon>
        <taxon>Gammaproteobacteria</taxon>
        <taxon>Cellvibrionales</taxon>
        <taxon>Cellvibrionaceae</taxon>
        <taxon>Cellvibrio</taxon>
    </lineage>
</organism>
<evidence type="ECO:0000259" key="1">
    <source>
        <dbReference type="Pfam" id="PF09836"/>
    </source>
</evidence>
<evidence type="ECO:0000313" key="3">
    <source>
        <dbReference type="Proteomes" id="UP000619761"/>
    </source>
</evidence>
<dbReference type="RefSeq" id="WP_189416069.1">
    <property type="nucleotide sequence ID" value="NZ_BMYZ01000001.1"/>
</dbReference>
<reference evidence="3" key="1">
    <citation type="journal article" date="2019" name="Int. J. Syst. Evol. Microbiol.">
        <title>The Global Catalogue of Microorganisms (GCM) 10K type strain sequencing project: providing services to taxonomists for standard genome sequencing and annotation.</title>
        <authorList>
            <consortium name="The Broad Institute Genomics Platform"/>
            <consortium name="The Broad Institute Genome Sequencing Center for Infectious Disease"/>
            <person name="Wu L."/>
            <person name="Ma J."/>
        </authorList>
    </citation>
    <scope>NUCLEOTIDE SEQUENCE [LARGE SCALE GENOMIC DNA]</scope>
    <source>
        <strain evidence="3">KCTC 32239</strain>
    </source>
</reference>